<proteinExistence type="predicted"/>
<feature type="transmembrane region" description="Helical" evidence="1">
    <location>
        <begin position="125"/>
        <end position="143"/>
    </location>
</feature>
<organism evidence="2 3">
    <name type="scientific">Ilyomonas limi</name>
    <dbReference type="NCBI Taxonomy" id="2575867"/>
    <lineage>
        <taxon>Bacteria</taxon>
        <taxon>Pseudomonadati</taxon>
        <taxon>Bacteroidota</taxon>
        <taxon>Chitinophagia</taxon>
        <taxon>Chitinophagales</taxon>
        <taxon>Chitinophagaceae</taxon>
        <taxon>Ilyomonas</taxon>
    </lineage>
</organism>
<reference evidence="2 3" key="1">
    <citation type="submission" date="2019-05" db="EMBL/GenBank/DDBJ databases">
        <title>Panacibacter sp. strain 17mud1-8 Genome sequencing and assembly.</title>
        <authorList>
            <person name="Chhetri G."/>
        </authorList>
    </citation>
    <scope>NUCLEOTIDE SEQUENCE [LARGE SCALE GENOMIC DNA]</scope>
    <source>
        <strain evidence="2 3">17mud1-8</strain>
    </source>
</reference>
<feature type="transmembrane region" description="Helical" evidence="1">
    <location>
        <begin position="84"/>
        <end position="104"/>
    </location>
</feature>
<evidence type="ECO:0000313" key="3">
    <source>
        <dbReference type="Proteomes" id="UP000305848"/>
    </source>
</evidence>
<evidence type="ECO:0000313" key="2">
    <source>
        <dbReference type="EMBL" id="TKK70393.1"/>
    </source>
</evidence>
<comment type="caution">
    <text evidence="2">The sequence shown here is derived from an EMBL/GenBank/DDBJ whole genome shotgun (WGS) entry which is preliminary data.</text>
</comment>
<gene>
    <name evidence="2" type="ORF">FC093_05515</name>
</gene>
<keyword evidence="3" id="KW-1185">Reference proteome</keyword>
<dbReference type="Proteomes" id="UP000305848">
    <property type="component" value="Unassembled WGS sequence"/>
</dbReference>
<feature type="transmembrane region" description="Helical" evidence="1">
    <location>
        <begin position="12"/>
        <end position="31"/>
    </location>
</feature>
<evidence type="ECO:0008006" key="4">
    <source>
        <dbReference type="Google" id="ProtNLM"/>
    </source>
</evidence>
<keyword evidence="1" id="KW-1133">Transmembrane helix</keyword>
<feature type="transmembrane region" description="Helical" evidence="1">
    <location>
        <begin position="43"/>
        <end position="64"/>
    </location>
</feature>
<protein>
    <recommendedName>
        <fullName evidence="4">Cytochrome B</fullName>
    </recommendedName>
</protein>
<dbReference type="EMBL" id="SZQL01000003">
    <property type="protein sequence ID" value="TKK70393.1"/>
    <property type="molecule type" value="Genomic_DNA"/>
</dbReference>
<keyword evidence="1" id="KW-0812">Transmembrane</keyword>
<dbReference type="OrthoDB" id="329514at2"/>
<dbReference type="AlphaFoldDB" id="A0A4V5UUX5"/>
<name>A0A4V5UUX5_9BACT</name>
<sequence>MYSILLHVHSIGRWLLLLLLVIAIFNSLIAGRRPYIKSDARTGLLLTIVADIMLLVGLALWYWGPKGYNLIVAAGGMGNAMKDPVTRFYGVEHMAGMLIAIILLHIGKAQGKKAISDKAKHNRTVVFYVIALLIILLSIPWPFRNIAGGWF</sequence>
<accession>A0A4V5UUX5</accession>
<keyword evidence="1" id="KW-0472">Membrane</keyword>
<evidence type="ECO:0000256" key="1">
    <source>
        <dbReference type="SAM" id="Phobius"/>
    </source>
</evidence>